<evidence type="ECO:0000256" key="2">
    <source>
        <dbReference type="ARBA" id="ARBA00023172"/>
    </source>
</evidence>
<dbReference type="Proteomes" id="UP000199300">
    <property type="component" value="Unassembled WGS sequence"/>
</dbReference>
<dbReference type="InterPro" id="IPR050639">
    <property type="entry name" value="SSR_resolvase"/>
</dbReference>
<dbReference type="SUPFAM" id="SSF53041">
    <property type="entry name" value="Resolvase-like"/>
    <property type="match status" value="1"/>
</dbReference>
<dbReference type="CDD" id="cd00338">
    <property type="entry name" value="Ser_Recombinase"/>
    <property type="match status" value="1"/>
</dbReference>
<proteinExistence type="predicted"/>
<dbReference type="InterPro" id="IPR036162">
    <property type="entry name" value="Resolvase-like_N_sf"/>
</dbReference>
<keyword evidence="5" id="KW-1185">Reference proteome</keyword>
<dbReference type="InterPro" id="IPR006119">
    <property type="entry name" value="Resolv_N"/>
</dbReference>
<dbReference type="SMART" id="SM00857">
    <property type="entry name" value="Resolvase"/>
    <property type="match status" value="1"/>
</dbReference>
<sequence length="89" mass="10227">MASYDYQVAYYEQKVRENAKWELAKIYSDAGISGTNVDKRLGFQEMIRDAVAGEFDLVITKSISRFGRNTKGVLEYTRLLKKHNVAVLF</sequence>
<protein>
    <submittedName>
        <fullName evidence="4">Resolvase, N terminal domain</fullName>
    </submittedName>
</protein>
<evidence type="ECO:0000313" key="4">
    <source>
        <dbReference type="EMBL" id="SEO05561.1"/>
    </source>
</evidence>
<dbReference type="PROSITE" id="PS51736">
    <property type="entry name" value="RECOMBINASES_3"/>
    <property type="match status" value="1"/>
</dbReference>
<dbReference type="STRING" id="872970.SAMN04488134_103238"/>
<evidence type="ECO:0000256" key="1">
    <source>
        <dbReference type="ARBA" id="ARBA00023125"/>
    </source>
</evidence>
<dbReference type="Gene3D" id="3.40.50.1390">
    <property type="entry name" value="Resolvase, N-terminal catalytic domain"/>
    <property type="match status" value="1"/>
</dbReference>
<name>A0A1H8LK78_9BACI</name>
<evidence type="ECO:0000313" key="5">
    <source>
        <dbReference type="Proteomes" id="UP000199300"/>
    </source>
</evidence>
<dbReference type="EMBL" id="FODJ01000003">
    <property type="protein sequence ID" value="SEO05561.1"/>
    <property type="molecule type" value="Genomic_DNA"/>
</dbReference>
<feature type="domain" description="Resolvase/invertase-type recombinase catalytic" evidence="3">
    <location>
        <begin position="1"/>
        <end position="89"/>
    </location>
</feature>
<dbReference type="GO" id="GO:0003677">
    <property type="term" value="F:DNA binding"/>
    <property type="evidence" value="ECO:0007669"/>
    <property type="project" value="UniProtKB-KW"/>
</dbReference>
<keyword evidence="1" id="KW-0238">DNA-binding</keyword>
<evidence type="ECO:0000259" key="3">
    <source>
        <dbReference type="PROSITE" id="PS51736"/>
    </source>
</evidence>
<organism evidence="4 5">
    <name type="scientific">Amphibacillus marinus</name>
    <dbReference type="NCBI Taxonomy" id="872970"/>
    <lineage>
        <taxon>Bacteria</taxon>
        <taxon>Bacillati</taxon>
        <taxon>Bacillota</taxon>
        <taxon>Bacilli</taxon>
        <taxon>Bacillales</taxon>
        <taxon>Bacillaceae</taxon>
        <taxon>Amphibacillus</taxon>
    </lineage>
</organism>
<gene>
    <name evidence="4" type="ORF">SAMN04488134_103238</name>
</gene>
<dbReference type="PANTHER" id="PTHR30461">
    <property type="entry name" value="DNA-INVERTASE FROM LAMBDOID PROPHAGE"/>
    <property type="match status" value="1"/>
</dbReference>
<dbReference type="PANTHER" id="PTHR30461:SF2">
    <property type="entry name" value="SERINE RECOMBINASE PINE-RELATED"/>
    <property type="match status" value="1"/>
</dbReference>
<keyword evidence="2" id="KW-0233">DNA recombination</keyword>
<dbReference type="AlphaFoldDB" id="A0A1H8LK78"/>
<reference evidence="4 5" key="1">
    <citation type="submission" date="2016-10" db="EMBL/GenBank/DDBJ databases">
        <authorList>
            <person name="de Groot N.N."/>
        </authorList>
    </citation>
    <scope>NUCLEOTIDE SEQUENCE [LARGE SCALE GENOMIC DNA]</scope>
    <source>
        <strain evidence="4 5">CGMCC 1.10434</strain>
    </source>
</reference>
<dbReference type="GO" id="GO:0000150">
    <property type="term" value="F:DNA strand exchange activity"/>
    <property type="evidence" value="ECO:0007669"/>
    <property type="project" value="InterPro"/>
</dbReference>
<dbReference type="Pfam" id="PF00239">
    <property type="entry name" value="Resolvase"/>
    <property type="match status" value="1"/>
</dbReference>
<accession>A0A1H8LK78</accession>